<evidence type="ECO:0000256" key="1">
    <source>
        <dbReference type="ARBA" id="ARBA00000885"/>
    </source>
</evidence>
<feature type="domain" description="HECT" evidence="7">
    <location>
        <begin position="108"/>
        <end position="431"/>
    </location>
</feature>
<evidence type="ECO:0000313" key="8">
    <source>
        <dbReference type="EMBL" id="RKP14293.1"/>
    </source>
</evidence>
<dbReference type="EC" id="2.3.2.26" evidence="2"/>
<feature type="region of interest" description="Disordered" evidence="6">
    <location>
        <begin position="1"/>
        <end position="21"/>
    </location>
</feature>
<feature type="active site" description="Glycyl thioester intermediate" evidence="5">
    <location>
        <position position="399"/>
    </location>
</feature>
<evidence type="ECO:0000256" key="6">
    <source>
        <dbReference type="SAM" id="MobiDB-lite"/>
    </source>
</evidence>
<dbReference type="Gene3D" id="3.30.2410.10">
    <property type="entry name" value="Hect, E3 ligase catalytic domain"/>
    <property type="match status" value="1"/>
</dbReference>
<dbReference type="Gene3D" id="3.90.1750.10">
    <property type="entry name" value="Hect, E3 ligase catalytic domains"/>
    <property type="match status" value="1"/>
</dbReference>
<dbReference type="InterPro" id="IPR000569">
    <property type="entry name" value="HECT_dom"/>
</dbReference>
<reference evidence="9" key="1">
    <citation type="journal article" date="2018" name="Nat. Microbiol.">
        <title>Leveraging single-cell genomics to expand the fungal tree of life.</title>
        <authorList>
            <person name="Ahrendt S.R."/>
            <person name="Quandt C.A."/>
            <person name="Ciobanu D."/>
            <person name="Clum A."/>
            <person name="Salamov A."/>
            <person name="Andreopoulos B."/>
            <person name="Cheng J.F."/>
            <person name="Woyke T."/>
            <person name="Pelin A."/>
            <person name="Henrissat B."/>
            <person name="Reynolds N.K."/>
            <person name="Benny G.L."/>
            <person name="Smith M.E."/>
            <person name="James T.Y."/>
            <person name="Grigoriev I.V."/>
        </authorList>
    </citation>
    <scope>NUCLEOTIDE SEQUENCE [LARGE SCALE GENOMIC DNA]</scope>
</reference>
<evidence type="ECO:0000256" key="4">
    <source>
        <dbReference type="ARBA" id="ARBA00022786"/>
    </source>
</evidence>
<dbReference type="InterPro" id="IPR035983">
    <property type="entry name" value="Hect_E3_ubiquitin_ligase"/>
</dbReference>
<evidence type="ECO:0000256" key="5">
    <source>
        <dbReference type="PROSITE-ProRule" id="PRU00104"/>
    </source>
</evidence>
<dbReference type="AlphaFoldDB" id="A0A4P9Y5Q7"/>
<dbReference type="SUPFAM" id="SSF56204">
    <property type="entry name" value="Hect, E3 ligase catalytic domain"/>
    <property type="match status" value="1"/>
</dbReference>
<protein>
    <recommendedName>
        <fullName evidence="2">HECT-type E3 ubiquitin transferase</fullName>
        <ecNumber evidence="2">2.3.2.26</ecNumber>
    </recommendedName>
</protein>
<dbReference type="SMART" id="SM00119">
    <property type="entry name" value="HECTc"/>
    <property type="match status" value="1"/>
</dbReference>
<evidence type="ECO:0000256" key="3">
    <source>
        <dbReference type="ARBA" id="ARBA00022679"/>
    </source>
</evidence>
<dbReference type="EMBL" id="KZ987855">
    <property type="protein sequence ID" value="RKP14293.1"/>
    <property type="molecule type" value="Genomic_DNA"/>
</dbReference>
<dbReference type="Gene3D" id="3.30.2160.10">
    <property type="entry name" value="Hect, E3 ligase catalytic domain"/>
    <property type="match status" value="1"/>
</dbReference>
<sequence length="431" mass="49119">MLLPPATSSPCSPSPLTASSSAILAPPDIPVSSRPPEERTFSSFVPWALTTSVKAHVLHADCIRRQHHQLQDAFFRALFIGVNSPFLELRIRRDRLVRDAVYQLERYEPLELQKALKVQFVGEEGVDEGGLRKEFFSLLAREVFRSDYGMFTWRERSRLCWFSWIQLEEYRLVGIMLGLAIYNNVQLEVKFPSAAYKRLCGHPVGLDDLCELDPDLGNGLAKLLTLTKEELDGLEMTFEVDVEVYGQNQTFPLGPDGEKRAVTVDNRQEYIDRYVQWIFVDSVKQQYGSFQEGFHLLCQGTIQKLFRPEELELIVCGSKHLDFKRLESACKYDGGFTEDSPLIKEFWLLVHGMGEMDQRRLLTFVTGCDRAPAGGLGQLSFTITRNGGDSNRLPTAHTCFNTLLLNEYARVEDLRERLMTAIRNDEGFGLM</sequence>
<dbReference type="PANTHER" id="PTHR45700:SF8">
    <property type="entry name" value="HECT-TYPE E3 UBIQUITIN TRANSFERASE"/>
    <property type="match status" value="1"/>
</dbReference>
<comment type="catalytic activity">
    <reaction evidence="1">
        <text>S-ubiquitinyl-[E2 ubiquitin-conjugating enzyme]-L-cysteine + [acceptor protein]-L-lysine = [E2 ubiquitin-conjugating enzyme]-L-cysteine + N(6)-ubiquitinyl-[acceptor protein]-L-lysine.</text>
        <dbReference type="EC" id="2.3.2.26"/>
    </reaction>
</comment>
<dbReference type="GO" id="GO:0061630">
    <property type="term" value="F:ubiquitin protein ligase activity"/>
    <property type="evidence" value="ECO:0007669"/>
    <property type="project" value="UniProtKB-EC"/>
</dbReference>
<dbReference type="PANTHER" id="PTHR45700">
    <property type="entry name" value="UBIQUITIN-PROTEIN LIGASE E3C"/>
    <property type="match status" value="1"/>
</dbReference>
<accession>A0A4P9Y5Q7</accession>
<keyword evidence="4 5" id="KW-0833">Ubl conjugation pathway</keyword>
<dbReference type="GO" id="GO:0000209">
    <property type="term" value="P:protein polyubiquitination"/>
    <property type="evidence" value="ECO:0007669"/>
    <property type="project" value="InterPro"/>
</dbReference>
<proteinExistence type="predicted"/>
<evidence type="ECO:0000256" key="2">
    <source>
        <dbReference type="ARBA" id="ARBA00012485"/>
    </source>
</evidence>
<dbReference type="OrthoDB" id="8068875at2759"/>
<keyword evidence="3" id="KW-0808">Transferase</keyword>
<keyword evidence="9" id="KW-1185">Reference proteome</keyword>
<dbReference type="PROSITE" id="PS50237">
    <property type="entry name" value="HECT"/>
    <property type="match status" value="1"/>
</dbReference>
<gene>
    <name evidence="8" type="ORF">BJ684DRAFT_8827</name>
</gene>
<dbReference type="Proteomes" id="UP000267251">
    <property type="component" value="Unassembled WGS sequence"/>
</dbReference>
<dbReference type="InterPro" id="IPR044611">
    <property type="entry name" value="E3A/B/C-like"/>
</dbReference>
<dbReference type="Pfam" id="PF00632">
    <property type="entry name" value="HECT"/>
    <property type="match status" value="1"/>
</dbReference>
<name>A0A4P9Y5Q7_9FUNG</name>
<dbReference type="CDD" id="cd00078">
    <property type="entry name" value="HECTc"/>
    <property type="match status" value="1"/>
</dbReference>
<evidence type="ECO:0000313" key="9">
    <source>
        <dbReference type="Proteomes" id="UP000267251"/>
    </source>
</evidence>
<organism evidence="8 9">
    <name type="scientific">Piptocephalis cylindrospora</name>
    <dbReference type="NCBI Taxonomy" id="1907219"/>
    <lineage>
        <taxon>Eukaryota</taxon>
        <taxon>Fungi</taxon>
        <taxon>Fungi incertae sedis</taxon>
        <taxon>Zoopagomycota</taxon>
        <taxon>Zoopagomycotina</taxon>
        <taxon>Zoopagomycetes</taxon>
        <taxon>Zoopagales</taxon>
        <taxon>Piptocephalidaceae</taxon>
        <taxon>Piptocephalis</taxon>
    </lineage>
</organism>
<evidence type="ECO:0000259" key="7">
    <source>
        <dbReference type="PROSITE" id="PS50237"/>
    </source>
</evidence>
<dbReference type="FunFam" id="3.30.2410.10:FF:000003">
    <property type="entry name" value="probable E3 ubiquitin-protein ligase HERC4 isoform X1"/>
    <property type="match status" value="1"/>
</dbReference>